<evidence type="ECO:0000313" key="10">
    <source>
        <dbReference type="Proteomes" id="UP001204445"/>
    </source>
</evidence>
<dbReference type="GO" id="GO:0016020">
    <property type="term" value="C:membrane"/>
    <property type="evidence" value="ECO:0007669"/>
    <property type="project" value="InterPro"/>
</dbReference>
<keyword evidence="4" id="KW-0762">Sugar transport</keyword>
<evidence type="ECO:0000259" key="8">
    <source>
        <dbReference type="PROSITE" id="PS51096"/>
    </source>
</evidence>
<dbReference type="PANTHER" id="PTHR33799">
    <property type="entry name" value="PTS PERMEASE-RELATED-RELATED"/>
    <property type="match status" value="1"/>
</dbReference>
<evidence type="ECO:0000256" key="6">
    <source>
        <dbReference type="ARBA" id="ARBA00022683"/>
    </source>
</evidence>
<dbReference type="InterPro" id="IPR033887">
    <property type="entry name" value="PTS_IIA_man"/>
</dbReference>
<keyword evidence="10" id="KW-1185">Reference proteome</keyword>
<reference evidence="9" key="1">
    <citation type="submission" date="2022-08" db="EMBL/GenBank/DDBJ databases">
        <title>Genomic Encyclopedia of Type Strains, Phase III (KMG-III): the genomes of soil and plant-associated and newly described type strains.</title>
        <authorList>
            <person name="Whitman W."/>
        </authorList>
    </citation>
    <scope>NUCLEOTIDE SEQUENCE</scope>
    <source>
        <strain evidence="9">HMT 1</strain>
    </source>
</reference>
<accession>A0AAE3HP42</accession>
<dbReference type="PANTHER" id="PTHR33799:SF1">
    <property type="entry name" value="PTS SYSTEM MANNOSE-SPECIFIC EIIAB COMPONENT-RELATED"/>
    <property type="match status" value="1"/>
</dbReference>
<gene>
    <name evidence="9" type="ORF">J2T55_002248</name>
</gene>
<feature type="domain" description="PTS EIIA type-4" evidence="8">
    <location>
        <begin position="2"/>
        <end position="124"/>
    </location>
</feature>
<dbReference type="InterPro" id="IPR004701">
    <property type="entry name" value="PTS_EIIA_man-typ"/>
</dbReference>
<evidence type="ECO:0000256" key="1">
    <source>
        <dbReference type="ARBA" id="ARBA00004496"/>
    </source>
</evidence>
<keyword evidence="7" id="KW-0418">Kinase</keyword>
<dbReference type="SUPFAM" id="SSF53062">
    <property type="entry name" value="PTS system fructose IIA component-like"/>
    <property type="match status" value="1"/>
</dbReference>
<dbReference type="GO" id="GO:0009401">
    <property type="term" value="P:phosphoenolpyruvate-dependent sugar phosphotransferase system"/>
    <property type="evidence" value="ECO:0007669"/>
    <property type="project" value="UniProtKB-KW"/>
</dbReference>
<proteinExistence type="predicted"/>
<comment type="caution">
    <text evidence="9">The sequence shown here is derived from an EMBL/GenBank/DDBJ whole genome shotgun (WGS) entry which is preliminary data.</text>
</comment>
<dbReference type="AlphaFoldDB" id="A0AAE3HP42"/>
<dbReference type="InterPro" id="IPR051471">
    <property type="entry name" value="Bacterial_PTS_sugar_comp"/>
</dbReference>
<evidence type="ECO:0000256" key="3">
    <source>
        <dbReference type="ARBA" id="ARBA00022490"/>
    </source>
</evidence>
<keyword evidence="3" id="KW-0963">Cytoplasm</keyword>
<evidence type="ECO:0000256" key="7">
    <source>
        <dbReference type="ARBA" id="ARBA00022777"/>
    </source>
</evidence>
<sequence>MSVGLLIISHSGIGPALLGTTTHMLGGCPMNAKLLTASRESEPEDLMADAQELLDLLDEGDGVLVLTDLFGSTPSNIANRLGEFHQVRIISGMNLPMLVRVLNYPQLDLDALAQKAVTGGRDGVFMARDDHQA</sequence>
<dbReference type="Gene3D" id="3.40.50.510">
    <property type="entry name" value="Phosphotransferase system, mannose-type IIA component"/>
    <property type="match status" value="1"/>
</dbReference>
<keyword evidence="2" id="KW-0813">Transport</keyword>
<comment type="subcellular location">
    <subcellularLocation>
        <location evidence="1">Cytoplasm</location>
    </subcellularLocation>
</comment>
<keyword evidence="5" id="KW-0808">Transferase</keyword>
<evidence type="ECO:0000256" key="4">
    <source>
        <dbReference type="ARBA" id="ARBA00022597"/>
    </source>
</evidence>
<dbReference type="Proteomes" id="UP001204445">
    <property type="component" value="Unassembled WGS sequence"/>
</dbReference>
<organism evidence="9 10">
    <name type="scientific">Methylohalomonas lacus</name>
    <dbReference type="NCBI Taxonomy" id="398773"/>
    <lineage>
        <taxon>Bacteria</taxon>
        <taxon>Pseudomonadati</taxon>
        <taxon>Pseudomonadota</taxon>
        <taxon>Gammaproteobacteria</taxon>
        <taxon>Methylohalomonadales</taxon>
        <taxon>Methylohalomonadaceae</taxon>
        <taxon>Methylohalomonas</taxon>
    </lineage>
</organism>
<evidence type="ECO:0000313" key="9">
    <source>
        <dbReference type="EMBL" id="MCS3904213.1"/>
    </source>
</evidence>
<dbReference type="PROSITE" id="PS51096">
    <property type="entry name" value="PTS_EIIA_TYPE_4"/>
    <property type="match status" value="1"/>
</dbReference>
<dbReference type="EMBL" id="JANUCT010000017">
    <property type="protein sequence ID" value="MCS3904213.1"/>
    <property type="molecule type" value="Genomic_DNA"/>
</dbReference>
<dbReference type="Pfam" id="PF03610">
    <property type="entry name" value="EIIA-man"/>
    <property type="match status" value="1"/>
</dbReference>
<protein>
    <submittedName>
        <fullName evidence="9">PTS system ascorbate-specific IIA component</fullName>
    </submittedName>
</protein>
<dbReference type="GO" id="GO:0016301">
    <property type="term" value="F:kinase activity"/>
    <property type="evidence" value="ECO:0007669"/>
    <property type="project" value="UniProtKB-KW"/>
</dbReference>
<dbReference type="InterPro" id="IPR036662">
    <property type="entry name" value="PTS_EIIA_man-typ_sf"/>
</dbReference>
<name>A0AAE3HP42_9GAMM</name>
<evidence type="ECO:0000256" key="2">
    <source>
        <dbReference type="ARBA" id="ARBA00022448"/>
    </source>
</evidence>
<dbReference type="RefSeq" id="WP_259056706.1">
    <property type="nucleotide sequence ID" value="NZ_JANUCT010000017.1"/>
</dbReference>
<dbReference type="GO" id="GO:0005737">
    <property type="term" value="C:cytoplasm"/>
    <property type="evidence" value="ECO:0007669"/>
    <property type="project" value="UniProtKB-SubCell"/>
</dbReference>
<dbReference type="CDD" id="cd00006">
    <property type="entry name" value="PTS_IIA_man"/>
    <property type="match status" value="1"/>
</dbReference>
<keyword evidence="6" id="KW-0598">Phosphotransferase system</keyword>
<evidence type="ECO:0000256" key="5">
    <source>
        <dbReference type="ARBA" id="ARBA00022679"/>
    </source>
</evidence>